<dbReference type="InterPro" id="IPR004088">
    <property type="entry name" value="KH_dom_type_1"/>
</dbReference>
<evidence type="ECO:0000256" key="1">
    <source>
        <dbReference type="ARBA" id="ARBA00022737"/>
    </source>
</evidence>
<dbReference type="EMBL" id="JBJUIK010000010">
    <property type="protein sequence ID" value="KAL3515475.1"/>
    <property type="molecule type" value="Genomic_DNA"/>
</dbReference>
<dbReference type="PROSITE" id="PS50084">
    <property type="entry name" value="KH_TYPE_1"/>
    <property type="match status" value="2"/>
</dbReference>
<dbReference type="PANTHER" id="PTHR10288">
    <property type="entry name" value="KH DOMAIN CONTAINING RNA BINDING PROTEIN"/>
    <property type="match status" value="1"/>
</dbReference>
<organism evidence="4 5">
    <name type="scientific">Cinchona calisaya</name>
    <dbReference type="NCBI Taxonomy" id="153742"/>
    <lineage>
        <taxon>Eukaryota</taxon>
        <taxon>Viridiplantae</taxon>
        <taxon>Streptophyta</taxon>
        <taxon>Embryophyta</taxon>
        <taxon>Tracheophyta</taxon>
        <taxon>Spermatophyta</taxon>
        <taxon>Magnoliopsida</taxon>
        <taxon>eudicotyledons</taxon>
        <taxon>Gunneridae</taxon>
        <taxon>Pentapetalae</taxon>
        <taxon>asterids</taxon>
        <taxon>lamiids</taxon>
        <taxon>Gentianales</taxon>
        <taxon>Rubiaceae</taxon>
        <taxon>Cinchonoideae</taxon>
        <taxon>Cinchoneae</taxon>
        <taxon>Cinchona</taxon>
    </lineage>
</organism>
<comment type="caution">
    <text evidence="4">The sequence shown here is derived from an EMBL/GenBank/DDBJ whole genome shotgun (WGS) entry which is preliminary data.</text>
</comment>
<dbReference type="Pfam" id="PF00013">
    <property type="entry name" value="KH_1"/>
    <property type="match status" value="2"/>
</dbReference>
<dbReference type="CDD" id="cd22460">
    <property type="entry name" value="KH-I_PEPPER_rpt2_like"/>
    <property type="match status" value="1"/>
</dbReference>
<evidence type="ECO:0000313" key="4">
    <source>
        <dbReference type="EMBL" id="KAL3515475.1"/>
    </source>
</evidence>
<dbReference type="InterPro" id="IPR004087">
    <property type="entry name" value="KH_dom"/>
</dbReference>
<proteinExistence type="predicted"/>
<evidence type="ECO:0000313" key="5">
    <source>
        <dbReference type="Proteomes" id="UP001630127"/>
    </source>
</evidence>
<feature type="domain" description="K Homology" evidence="3">
    <location>
        <begin position="8"/>
        <end position="83"/>
    </location>
</feature>
<reference evidence="4 5" key="1">
    <citation type="submission" date="2024-11" db="EMBL/GenBank/DDBJ databases">
        <title>A near-complete genome assembly of Cinchona calisaya.</title>
        <authorList>
            <person name="Lian D.C."/>
            <person name="Zhao X.W."/>
            <person name="Wei L."/>
        </authorList>
    </citation>
    <scope>NUCLEOTIDE SEQUENCE [LARGE SCALE GENOMIC DNA]</scope>
    <source>
        <tissue evidence="4">Nenye</tissue>
    </source>
</reference>
<protein>
    <recommendedName>
        <fullName evidence="3">K Homology domain-containing protein</fullName>
    </recommendedName>
</protein>
<dbReference type="SMART" id="SM00322">
    <property type="entry name" value="KH"/>
    <property type="match status" value="2"/>
</dbReference>
<keyword evidence="5" id="KW-1185">Reference proteome</keyword>
<accession>A0ABD2ZB12</accession>
<name>A0ABD2ZB12_9GENT</name>
<evidence type="ECO:0000259" key="3">
    <source>
        <dbReference type="SMART" id="SM00322"/>
    </source>
</evidence>
<sequence length="271" mass="28487">MGSGLRAPPVCARLVVPSGQVGCLLGKGGAIVSEMRKATGAAIRMFGGEDGPRCAPENHEVVQITGEFVNVKDALYHVTGRLRDNLFSVRLLNGAGNGSSSSFVTETGPFGRGRDQSLPRFLPSVGASNSHNQHKTLTRNMDNLTLSEKVNCLPSPRLRTSQTVPGVDQRSLVNGRRLTSAKGGVELGSGNRSAIVTNTTVKVVVPENVIGSVYGDNGSNLVRLRQISGAKVVVREPHPGTTGRMVIISGSPDQTLAAQSLLHAFIRTGSS</sequence>
<dbReference type="GO" id="GO:0003723">
    <property type="term" value="F:RNA binding"/>
    <property type="evidence" value="ECO:0007669"/>
    <property type="project" value="UniProtKB-UniRule"/>
</dbReference>
<dbReference type="InterPro" id="IPR036612">
    <property type="entry name" value="KH_dom_type_1_sf"/>
</dbReference>
<dbReference type="Proteomes" id="UP001630127">
    <property type="component" value="Unassembled WGS sequence"/>
</dbReference>
<dbReference type="SUPFAM" id="SSF54791">
    <property type="entry name" value="Eukaryotic type KH-domain (KH-domain type I)"/>
    <property type="match status" value="2"/>
</dbReference>
<dbReference type="Gene3D" id="3.30.1370.10">
    <property type="entry name" value="K Homology domain, type 1"/>
    <property type="match status" value="2"/>
</dbReference>
<evidence type="ECO:0000256" key="2">
    <source>
        <dbReference type="PROSITE-ProRule" id="PRU00117"/>
    </source>
</evidence>
<keyword evidence="1" id="KW-0677">Repeat</keyword>
<gene>
    <name evidence="4" type="ORF">ACH5RR_022377</name>
</gene>
<keyword evidence="2" id="KW-0694">RNA-binding</keyword>
<dbReference type="AlphaFoldDB" id="A0ABD2ZB12"/>
<feature type="domain" description="K Homology" evidence="3">
    <location>
        <begin position="197"/>
        <end position="267"/>
    </location>
</feature>